<comment type="caution">
    <text evidence="1">The sequence shown here is derived from an EMBL/GenBank/DDBJ whole genome shotgun (WGS) entry which is preliminary data.</text>
</comment>
<gene>
    <name evidence="1" type="ORF">RFI_10899</name>
</gene>
<name>X6NIT3_RETFI</name>
<sequence length="160" mass="18363">MPTNKSKRQNPPYVLFLKNVGMENQNNKSGIPKAKGKAETRQSVVTRAMKENDEKYGRLSQGNAMKMVGLEHNASTKVEVTKVIDPQLDQFMPAIDVPMIKAIESQFVQHLTFELIHVSSFYAKQCKLFAKHVITKLIEFFPSLFFFFEMLSHNDYFEGL</sequence>
<dbReference type="Proteomes" id="UP000023152">
    <property type="component" value="Unassembled WGS sequence"/>
</dbReference>
<accession>X6NIT3</accession>
<protein>
    <submittedName>
        <fullName evidence="1">Uncharacterized protein</fullName>
    </submittedName>
</protein>
<proteinExistence type="predicted"/>
<dbReference type="EMBL" id="ASPP01007995">
    <property type="protein sequence ID" value="ETO26240.1"/>
    <property type="molecule type" value="Genomic_DNA"/>
</dbReference>
<organism evidence="1 2">
    <name type="scientific">Reticulomyxa filosa</name>
    <dbReference type="NCBI Taxonomy" id="46433"/>
    <lineage>
        <taxon>Eukaryota</taxon>
        <taxon>Sar</taxon>
        <taxon>Rhizaria</taxon>
        <taxon>Retaria</taxon>
        <taxon>Foraminifera</taxon>
        <taxon>Monothalamids</taxon>
        <taxon>Reticulomyxidae</taxon>
        <taxon>Reticulomyxa</taxon>
    </lineage>
</organism>
<dbReference type="AlphaFoldDB" id="X6NIT3"/>
<keyword evidence="2" id="KW-1185">Reference proteome</keyword>
<evidence type="ECO:0000313" key="2">
    <source>
        <dbReference type="Proteomes" id="UP000023152"/>
    </source>
</evidence>
<reference evidence="1 2" key="1">
    <citation type="journal article" date="2013" name="Curr. Biol.">
        <title>The Genome of the Foraminiferan Reticulomyxa filosa.</title>
        <authorList>
            <person name="Glockner G."/>
            <person name="Hulsmann N."/>
            <person name="Schleicher M."/>
            <person name="Noegel A.A."/>
            <person name="Eichinger L."/>
            <person name="Gallinger C."/>
            <person name="Pawlowski J."/>
            <person name="Sierra R."/>
            <person name="Euteneuer U."/>
            <person name="Pillet L."/>
            <person name="Moustafa A."/>
            <person name="Platzer M."/>
            <person name="Groth M."/>
            <person name="Szafranski K."/>
            <person name="Schliwa M."/>
        </authorList>
    </citation>
    <scope>NUCLEOTIDE SEQUENCE [LARGE SCALE GENOMIC DNA]</scope>
</reference>
<evidence type="ECO:0000313" key="1">
    <source>
        <dbReference type="EMBL" id="ETO26240.1"/>
    </source>
</evidence>